<accession>A0A1R3H2Q9</accession>
<evidence type="ECO:0000313" key="5">
    <source>
        <dbReference type="EMBL" id="OMO64530.1"/>
    </source>
</evidence>
<dbReference type="PANTHER" id="PTHR31218">
    <property type="entry name" value="WAT1-RELATED PROTEIN"/>
    <property type="match status" value="1"/>
</dbReference>
<dbReference type="AlphaFoldDB" id="A0A1R3H2Q9"/>
<evidence type="ECO:0000256" key="2">
    <source>
        <dbReference type="ARBA" id="ARBA00022989"/>
    </source>
</evidence>
<keyword evidence="3 4" id="KW-0472">Membrane</keyword>
<dbReference type="GO" id="GO:0016020">
    <property type="term" value="C:membrane"/>
    <property type="evidence" value="ECO:0007669"/>
    <property type="project" value="InterPro"/>
</dbReference>
<organism evidence="5 6">
    <name type="scientific">Corchorus olitorius</name>
    <dbReference type="NCBI Taxonomy" id="93759"/>
    <lineage>
        <taxon>Eukaryota</taxon>
        <taxon>Viridiplantae</taxon>
        <taxon>Streptophyta</taxon>
        <taxon>Embryophyta</taxon>
        <taxon>Tracheophyta</taxon>
        <taxon>Spermatophyta</taxon>
        <taxon>Magnoliopsida</taxon>
        <taxon>eudicotyledons</taxon>
        <taxon>Gunneridae</taxon>
        <taxon>Pentapetalae</taxon>
        <taxon>rosids</taxon>
        <taxon>malvids</taxon>
        <taxon>Malvales</taxon>
        <taxon>Malvaceae</taxon>
        <taxon>Grewioideae</taxon>
        <taxon>Apeibeae</taxon>
        <taxon>Corchorus</taxon>
    </lineage>
</organism>
<dbReference type="GO" id="GO:0022857">
    <property type="term" value="F:transmembrane transporter activity"/>
    <property type="evidence" value="ECO:0007669"/>
    <property type="project" value="InterPro"/>
</dbReference>
<dbReference type="STRING" id="93759.A0A1R3H2Q9"/>
<sequence>MARRYCCNDVLPFTAMVASEIGNVGLQVLFKAATSKGMSYYVFITYTYAMASLVLLPLLFILNCRAVLPPLKFHFISRMLLLGVIGY</sequence>
<dbReference type="Proteomes" id="UP000187203">
    <property type="component" value="Unassembled WGS sequence"/>
</dbReference>
<name>A0A1R3H2Q9_9ROSI</name>
<dbReference type="OrthoDB" id="1727045at2759"/>
<evidence type="ECO:0000256" key="3">
    <source>
        <dbReference type="ARBA" id="ARBA00023136"/>
    </source>
</evidence>
<keyword evidence="2 4" id="KW-1133">Transmembrane helix</keyword>
<feature type="transmembrane region" description="Helical" evidence="4">
    <location>
        <begin position="40"/>
        <end position="62"/>
    </location>
</feature>
<evidence type="ECO:0000256" key="1">
    <source>
        <dbReference type="ARBA" id="ARBA00022692"/>
    </source>
</evidence>
<keyword evidence="1 4" id="KW-0812">Transmembrane</keyword>
<proteinExistence type="predicted"/>
<protein>
    <submittedName>
        <fullName evidence="5">Auxin-induced protein 5NG4-like protein</fullName>
    </submittedName>
</protein>
<evidence type="ECO:0000313" key="6">
    <source>
        <dbReference type="Proteomes" id="UP000187203"/>
    </source>
</evidence>
<reference evidence="6" key="1">
    <citation type="submission" date="2013-09" db="EMBL/GenBank/DDBJ databases">
        <title>Corchorus olitorius genome sequencing.</title>
        <authorList>
            <person name="Alam M."/>
            <person name="Haque M.S."/>
            <person name="Islam M.S."/>
            <person name="Emdad E.M."/>
            <person name="Islam M.M."/>
            <person name="Ahmed B."/>
            <person name="Halim A."/>
            <person name="Hossen Q.M.M."/>
            <person name="Hossain M.Z."/>
            <person name="Ahmed R."/>
            <person name="Khan M.M."/>
            <person name="Islam R."/>
            <person name="Rashid M.M."/>
            <person name="Khan S.A."/>
            <person name="Rahman M.S."/>
            <person name="Alam M."/>
            <person name="Yahiya A.S."/>
            <person name="Khan M.S."/>
            <person name="Azam M.S."/>
            <person name="Haque T."/>
            <person name="Lashkar M.Z.H."/>
            <person name="Akhand A.I."/>
            <person name="Morshed G."/>
            <person name="Roy S."/>
            <person name="Uddin K.S."/>
            <person name="Rabeya T."/>
            <person name="Hossain A.S."/>
            <person name="Chowdhury A."/>
            <person name="Snigdha A.R."/>
            <person name="Mortoza M.S."/>
            <person name="Matin S.A."/>
            <person name="Hoque S.M.E."/>
            <person name="Islam M.K."/>
            <person name="Roy D.K."/>
            <person name="Haider R."/>
            <person name="Moosa M.M."/>
            <person name="Elias S.M."/>
            <person name="Hasan A.M."/>
            <person name="Jahan S."/>
            <person name="Shafiuddin M."/>
            <person name="Mahmood N."/>
            <person name="Shommy N.S."/>
        </authorList>
    </citation>
    <scope>NUCLEOTIDE SEQUENCE [LARGE SCALE GENOMIC DNA]</scope>
    <source>
        <strain evidence="6">cv. O-4</strain>
    </source>
</reference>
<gene>
    <name evidence="5" type="ORF">COLO4_32024</name>
</gene>
<evidence type="ECO:0000256" key="4">
    <source>
        <dbReference type="SAM" id="Phobius"/>
    </source>
</evidence>
<dbReference type="InterPro" id="IPR030184">
    <property type="entry name" value="WAT1-related"/>
</dbReference>
<keyword evidence="6" id="KW-1185">Reference proteome</keyword>
<comment type="caution">
    <text evidence="5">The sequence shown here is derived from an EMBL/GenBank/DDBJ whole genome shotgun (WGS) entry which is preliminary data.</text>
</comment>
<dbReference type="EMBL" id="AWUE01020943">
    <property type="protein sequence ID" value="OMO64530.1"/>
    <property type="molecule type" value="Genomic_DNA"/>
</dbReference>